<dbReference type="Proteomes" id="UP001310594">
    <property type="component" value="Unassembled WGS sequence"/>
</dbReference>
<organism evidence="1 2">
    <name type="scientific">Elasticomyces elasticus</name>
    <dbReference type="NCBI Taxonomy" id="574655"/>
    <lineage>
        <taxon>Eukaryota</taxon>
        <taxon>Fungi</taxon>
        <taxon>Dikarya</taxon>
        <taxon>Ascomycota</taxon>
        <taxon>Pezizomycotina</taxon>
        <taxon>Dothideomycetes</taxon>
        <taxon>Dothideomycetidae</taxon>
        <taxon>Mycosphaerellales</taxon>
        <taxon>Teratosphaeriaceae</taxon>
        <taxon>Elasticomyces</taxon>
    </lineage>
</organism>
<sequence>MAKQGSSDLGELARTAQDIKNDFASLKAGTQELKVGIETLKAGTQDLASAFKMLNEQAQIFAREQEEFTRRLQRLYELVVQD</sequence>
<reference evidence="1" key="1">
    <citation type="submission" date="2023-08" db="EMBL/GenBank/DDBJ databases">
        <title>Black Yeasts Isolated from many extreme environments.</title>
        <authorList>
            <person name="Coleine C."/>
            <person name="Stajich J.E."/>
            <person name="Selbmann L."/>
        </authorList>
    </citation>
    <scope>NUCLEOTIDE SEQUENCE</scope>
    <source>
        <strain evidence="1">CCFEE 5810</strain>
    </source>
</reference>
<gene>
    <name evidence="1" type="ORF">LTR97_011671</name>
</gene>
<comment type="caution">
    <text evidence="1">The sequence shown here is derived from an EMBL/GenBank/DDBJ whole genome shotgun (WGS) entry which is preliminary data.</text>
</comment>
<protein>
    <submittedName>
        <fullName evidence="1">Uncharacterized protein</fullName>
    </submittedName>
</protein>
<accession>A0AAN7VMV3</accession>
<proteinExistence type="predicted"/>
<evidence type="ECO:0000313" key="1">
    <source>
        <dbReference type="EMBL" id="KAK5691674.1"/>
    </source>
</evidence>
<dbReference type="EMBL" id="JAVRQU010000021">
    <property type="protein sequence ID" value="KAK5691674.1"/>
    <property type="molecule type" value="Genomic_DNA"/>
</dbReference>
<name>A0AAN7VMV3_9PEZI</name>
<dbReference type="Gene3D" id="1.10.287.950">
    <property type="entry name" value="Methyl-accepting chemotaxis protein"/>
    <property type="match status" value="1"/>
</dbReference>
<evidence type="ECO:0000313" key="2">
    <source>
        <dbReference type="Proteomes" id="UP001310594"/>
    </source>
</evidence>
<dbReference type="AlphaFoldDB" id="A0AAN7VMV3"/>